<gene>
    <name evidence="3" type="ORF">PMEA_00031154</name>
</gene>
<feature type="region of interest" description="Disordered" evidence="1">
    <location>
        <begin position="219"/>
        <end position="241"/>
    </location>
</feature>
<keyword evidence="2" id="KW-0472">Membrane</keyword>
<feature type="transmembrane region" description="Helical" evidence="2">
    <location>
        <begin position="323"/>
        <end position="339"/>
    </location>
</feature>
<keyword evidence="2" id="KW-0812">Transmembrane</keyword>
<reference evidence="3 4" key="1">
    <citation type="submission" date="2022-05" db="EMBL/GenBank/DDBJ databases">
        <authorList>
            <consortium name="Genoscope - CEA"/>
            <person name="William W."/>
        </authorList>
    </citation>
    <scope>NUCLEOTIDE SEQUENCE [LARGE SCALE GENOMIC DNA]</scope>
</reference>
<sequence>MPSFEFGEVPAGSDVTHLVRTLEAVHRNPASLRAIEEAKTSCVQWGGVLQQLIPDAQPFFVRKPNINIGPEDFNRIAEELRKGNAVLVSVKFPGSTNHVFAIEARENETARILHAWQGKHQLRVERTMPVDEMVGYLKRLPELDWATNKPELQNIRHQLWGADHAEVPDIETSPRRRISYEMLIKGKPDRPLASPENRERLTSLCSELSEWQSARSSTSGVSEWRSASSRPSQIEGQQAQGRGGISIRMDAGVGAGLGFVFGAGRVLLVGLIEGERVDYVEVGLAVLKSGLARGLGRGAGAAVARVAAPTFARIGVSVVRSNAVAGVTMFGVFAIWDVVEWKMNKITEVQLRKRLAKGAGGAAGGIAGGVALGVAGGVWLGPIGALGGGLIGGIAGGIAGAFAGRAIDGAIWDESEDAVMNSYEYFGWRGVKRNTRPTKSADEIGKAYDRKLGEKPEKVGEEDWHKFCLGNLMVLLPAMYPEFKKMMQFAVELQKEKSSGLSAIGTAFYEYLSSE</sequence>
<keyword evidence="4" id="KW-1185">Reference proteome</keyword>
<dbReference type="AlphaFoldDB" id="A0AAU9W0T9"/>
<organism evidence="3 4">
    <name type="scientific">Pocillopora meandrina</name>
    <dbReference type="NCBI Taxonomy" id="46732"/>
    <lineage>
        <taxon>Eukaryota</taxon>
        <taxon>Metazoa</taxon>
        <taxon>Cnidaria</taxon>
        <taxon>Anthozoa</taxon>
        <taxon>Hexacorallia</taxon>
        <taxon>Scleractinia</taxon>
        <taxon>Astrocoeniina</taxon>
        <taxon>Pocilloporidae</taxon>
        <taxon>Pocillopora</taxon>
    </lineage>
</organism>
<accession>A0AAU9W0T9</accession>
<feature type="transmembrane region" description="Helical" evidence="2">
    <location>
        <begin position="359"/>
        <end position="379"/>
    </location>
</feature>
<comment type="caution">
    <text evidence="3">The sequence shown here is derived from an EMBL/GenBank/DDBJ whole genome shotgun (WGS) entry which is preliminary data.</text>
</comment>
<keyword evidence="2" id="KW-1133">Transmembrane helix</keyword>
<name>A0AAU9W0T9_9CNID</name>
<evidence type="ECO:0000256" key="2">
    <source>
        <dbReference type="SAM" id="Phobius"/>
    </source>
</evidence>
<feature type="compositionally biased region" description="Polar residues" evidence="1">
    <location>
        <begin position="219"/>
        <end position="240"/>
    </location>
</feature>
<feature type="transmembrane region" description="Helical" evidence="2">
    <location>
        <begin position="385"/>
        <end position="404"/>
    </location>
</feature>
<evidence type="ECO:0000256" key="1">
    <source>
        <dbReference type="SAM" id="MobiDB-lite"/>
    </source>
</evidence>
<proteinExistence type="predicted"/>
<evidence type="ECO:0000313" key="3">
    <source>
        <dbReference type="EMBL" id="CAH3044393.1"/>
    </source>
</evidence>
<protein>
    <submittedName>
        <fullName evidence="3">Uncharacterized protein</fullName>
    </submittedName>
</protein>
<dbReference type="EMBL" id="CALNXJ010000007">
    <property type="protein sequence ID" value="CAH3044393.1"/>
    <property type="molecule type" value="Genomic_DNA"/>
</dbReference>
<dbReference type="Proteomes" id="UP001159428">
    <property type="component" value="Unassembled WGS sequence"/>
</dbReference>
<evidence type="ECO:0000313" key="4">
    <source>
        <dbReference type="Proteomes" id="UP001159428"/>
    </source>
</evidence>